<evidence type="ECO:0000256" key="2">
    <source>
        <dbReference type="PROSITE-ProRule" id="PRU00708"/>
    </source>
</evidence>
<dbReference type="InterPro" id="IPR002885">
    <property type="entry name" value="PPR_rpt"/>
</dbReference>
<dbReference type="EMBL" id="CAUYUJ010000984">
    <property type="protein sequence ID" value="CAK0793530.1"/>
    <property type="molecule type" value="Genomic_DNA"/>
</dbReference>
<evidence type="ECO:0000256" key="1">
    <source>
        <dbReference type="ARBA" id="ARBA00022737"/>
    </source>
</evidence>
<evidence type="ECO:0000313" key="4">
    <source>
        <dbReference type="Proteomes" id="UP001189429"/>
    </source>
</evidence>
<evidence type="ECO:0000313" key="3">
    <source>
        <dbReference type="EMBL" id="CAK0793530.1"/>
    </source>
</evidence>
<sequence length="263" mass="28886">MGEAKLEPDAIFSYNACISACGKGEQWQRALSLLSELREAKLQPSVVSYSAGISACGKGKQWQLAFALLSQMGEASLNPNVNSFNAALSACRKSEQRHHVRALLGAMREATVKPDVISYNAGISACEAGEQWQLALWLLLDMPGARVEPNVSQLQRRDQRLREEPAVAVGFGAARRDAGDEAGAQRYIYSAGVSACEKCEQWQRALALLSEMRKAKLELNVILTTALGSARVRRAGSGSRRFLCSVRCRRRIWSRMWSAITLP</sequence>
<feature type="repeat" description="PPR" evidence="2">
    <location>
        <begin position="45"/>
        <end position="79"/>
    </location>
</feature>
<dbReference type="Proteomes" id="UP001189429">
    <property type="component" value="Unassembled WGS sequence"/>
</dbReference>
<organism evidence="3 4">
    <name type="scientific">Prorocentrum cordatum</name>
    <dbReference type="NCBI Taxonomy" id="2364126"/>
    <lineage>
        <taxon>Eukaryota</taxon>
        <taxon>Sar</taxon>
        <taxon>Alveolata</taxon>
        <taxon>Dinophyceae</taxon>
        <taxon>Prorocentrales</taxon>
        <taxon>Prorocentraceae</taxon>
        <taxon>Prorocentrum</taxon>
    </lineage>
</organism>
<dbReference type="Gene3D" id="1.25.40.10">
    <property type="entry name" value="Tetratricopeptide repeat domain"/>
    <property type="match status" value="1"/>
</dbReference>
<protein>
    <recommendedName>
        <fullName evidence="5">Pentacotripeptide-repeat region of PRORP domain-containing protein</fullName>
    </recommendedName>
</protein>
<reference evidence="3" key="1">
    <citation type="submission" date="2023-10" db="EMBL/GenBank/DDBJ databases">
        <authorList>
            <person name="Chen Y."/>
            <person name="Shah S."/>
            <person name="Dougan E. K."/>
            <person name="Thang M."/>
            <person name="Chan C."/>
        </authorList>
    </citation>
    <scope>NUCLEOTIDE SEQUENCE [LARGE SCALE GENOMIC DNA]</scope>
</reference>
<accession>A0ABN9PKH4</accession>
<keyword evidence="4" id="KW-1185">Reference proteome</keyword>
<gene>
    <name evidence="3" type="ORF">PCOR1329_LOCUS3795</name>
</gene>
<dbReference type="Pfam" id="PF13812">
    <property type="entry name" value="PPR_3"/>
    <property type="match status" value="1"/>
</dbReference>
<dbReference type="Pfam" id="PF01535">
    <property type="entry name" value="PPR"/>
    <property type="match status" value="1"/>
</dbReference>
<comment type="caution">
    <text evidence="3">The sequence shown here is derived from an EMBL/GenBank/DDBJ whole genome shotgun (WGS) entry which is preliminary data.</text>
</comment>
<dbReference type="PROSITE" id="PS51375">
    <property type="entry name" value="PPR"/>
    <property type="match status" value="2"/>
</dbReference>
<dbReference type="InterPro" id="IPR011990">
    <property type="entry name" value="TPR-like_helical_dom_sf"/>
</dbReference>
<dbReference type="Pfam" id="PF13041">
    <property type="entry name" value="PPR_2"/>
    <property type="match status" value="1"/>
</dbReference>
<evidence type="ECO:0008006" key="5">
    <source>
        <dbReference type="Google" id="ProtNLM"/>
    </source>
</evidence>
<name>A0ABN9PKH4_9DINO</name>
<proteinExistence type="predicted"/>
<dbReference type="PANTHER" id="PTHR47936:SF1">
    <property type="entry name" value="PENTATRICOPEPTIDE REPEAT-CONTAINING PROTEIN GUN1, CHLOROPLASTIC"/>
    <property type="match status" value="1"/>
</dbReference>
<keyword evidence="1" id="KW-0677">Repeat</keyword>
<dbReference type="PANTHER" id="PTHR47936">
    <property type="entry name" value="PPR_LONG DOMAIN-CONTAINING PROTEIN"/>
    <property type="match status" value="1"/>
</dbReference>
<dbReference type="NCBIfam" id="TIGR00756">
    <property type="entry name" value="PPR"/>
    <property type="match status" value="1"/>
</dbReference>
<feature type="repeat" description="PPR" evidence="2">
    <location>
        <begin position="10"/>
        <end position="44"/>
    </location>
</feature>